<evidence type="ECO:0000256" key="1">
    <source>
        <dbReference type="SAM" id="Phobius"/>
    </source>
</evidence>
<dbReference type="Proteomes" id="UP000799324">
    <property type="component" value="Unassembled WGS sequence"/>
</dbReference>
<accession>A0A6A6SMW3</accession>
<name>A0A6A6SMW3_9PLEO</name>
<proteinExistence type="predicted"/>
<dbReference type="AlphaFoldDB" id="A0A6A6SMW3"/>
<keyword evidence="1" id="KW-0812">Transmembrane</keyword>
<organism evidence="2 3">
    <name type="scientific">Lophiostoma macrostomum CBS 122681</name>
    <dbReference type="NCBI Taxonomy" id="1314788"/>
    <lineage>
        <taxon>Eukaryota</taxon>
        <taxon>Fungi</taxon>
        <taxon>Dikarya</taxon>
        <taxon>Ascomycota</taxon>
        <taxon>Pezizomycotina</taxon>
        <taxon>Dothideomycetes</taxon>
        <taxon>Pleosporomycetidae</taxon>
        <taxon>Pleosporales</taxon>
        <taxon>Lophiostomataceae</taxon>
        <taxon>Lophiostoma</taxon>
    </lineage>
</organism>
<protein>
    <submittedName>
        <fullName evidence="2">Uncharacterized protein</fullName>
    </submittedName>
</protein>
<evidence type="ECO:0000313" key="2">
    <source>
        <dbReference type="EMBL" id="KAF2649186.1"/>
    </source>
</evidence>
<keyword evidence="1" id="KW-1133">Transmembrane helix</keyword>
<dbReference type="EMBL" id="MU004503">
    <property type="protein sequence ID" value="KAF2649186.1"/>
    <property type="molecule type" value="Genomic_DNA"/>
</dbReference>
<evidence type="ECO:0000313" key="3">
    <source>
        <dbReference type="Proteomes" id="UP000799324"/>
    </source>
</evidence>
<sequence>MPGGYVLRSFEWLTVTGRSNWEVLRPDTFAARTTLLQDHDLLMNTRSRISLLLVLIFLVFFAFGHKQHADLESVSARSTGWMVYIGASQNRVRLPGSGRGVVGWHLQSF</sequence>
<keyword evidence="3" id="KW-1185">Reference proteome</keyword>
<feature type="transmembrane region" description="Helical" evidence="1">
    <location>
        <begin position="45"/>
        <end position="63"/>
    </location>
</feature>
<keyword evidence="1" id="KW-0472">Membrane</keyword>
<reference evidence="2" key="1">
    <citation type="journal article" date="2020" name="Stud. Mycol.">
        <title>101 Dothideomycetes genomes: a test case for predicting lifestyles and emergence of pathogens.</title>
        <authorList>
            <person name="Haridas S."/>
            <person name="Albert R."/>
            <person name="Binder M."/>
            <person name="Bloem J."/>
            <person name="Labutti K."/>
            <person name="Salamov A."/>
            <person name="Andreopoulos B."/>
            <person name="Baker S."/>
            <person name="Barry K."/>
            <person name="Bills G."/>
            <person name="Bluhm B."/>
            <person name="Cannon C."/>
            <person name="Castanera R."/>
            <person name="Culley D."/>
            <person name="Daum C."/>
            <person name="Ezra D."/>
            <person name="Gonzalez J."/>
            <person name="Henrissat B."/>
            <person name="Kuo A."/>
            <person name="Liang C."/>
            <person name="Lipzen A."/>
            <person name="Lutzoni F."/>
            <person name="Magnuson J."/>
            <person name="Mondo S."/>
            <person name="Nolan M."/>
            <person name="Ohm R."/>
            <person name="Pangilinan J."/>
            <person name="Park H.-J."/>
            <person name="Ramirez L."/>
            <person name="Alfaro M."/>
            <person name="Sun H."/>
            <person name="Tritt A."/>
            <person name="Yoshinaga Y."/>
            <person name="Zwiers L.-H."/>
            <person name="Turgeon B."/>
            <person name="Goodwin S."/>
            <person name="Spatafora J."/>
            <person name="Crous P."/>
            <person name="Grigoriev I."/>
        </authorList>
    </citation>
    <scope>NUCLEOTIDE SEQUENCE</scope>
    <source>
        <strain evidence="2">CBS 122681</strain>
    </source>
</reference>
<gene>
    <name evidence="2" type="ORF">K491DRAFT_213293</name>
</gene>